<dbReference type="EMBL" id="MN739935">
    <property type="protein sequence ID" value="QHT78664.1"/>
    <property type="molecule type" value="Genomic_DNA"/>
</dbReference>
<comment type="subcellular location">
    <subcellularLocation>
        <location evidence="1">Membrane</location>
    </subcellularLocation>
</comment>
<dbReference type="InterPro" id="IPR004241">
    <property type="entry name" value="Atg8-like"/>
</dbReference>
<evidence type="ECO:0000256" key="1">
    <source>
        <dbReference type="ARBA" id="ARBA00004370"/>
    </source>
</evidence>
<dbReference type="PANTHER" id="PTHR10969">
    <property type="entry name" value="MICROTUBULE-ASSOCIATED PROTEINS 1A/1B LIGHT CHAIN 3-RELATED"/>
    <property type="match status" value="1"/>
</dbReference>
<sequence>MTDDFESSFMNQPLAKRVEECVRIRRKYPDRVPIVVQRANAKLKDIDKHKYLVPAAMTYGEFFFTIRKRLTLKSDQGIYLFVNNTLPKHSDLISLIYKDHKDKDGFLYVKYDIESTFG</sequence>
<evidence type="ECO:0000313" key="4">
    <source>
        <dbReference type="EMBL" id="QHT78664.1"/>
    </source>
</evidence>
<keyword evidence="3" id="KW-0449">Lipoprotein</keyword>
<dbReference type="SUPFAM" id="SSF54236">
    <property type="entry name" value="Ubiquitin-like"/>
    <property type="match status" value="1"/>
</dbReference>
<keyword evidence="2" id="KW-0472">Membrane</keyword>
<name>A0A6C0HE01_9ZZZZ</name>
<protein>
    <recommendedName>
        <fullName evidence="5">Autophagy-related protein</fullName>
    </recommendedName>
</protein>
<dbReference type="GO" id="GO:0016020">
    <property type="term" value="C:membrane"/>
    <property type="evidence" value="ECO:0007669"/>
    <property type="project" value="UniProtKB-SubCell"/>
</dbReference>
<reference evidence="4" key="1">
    <citation type="journal article" date="2020" name="Nature">
        <title>Giant virus diversity and host interactions through global metagenomics.</title>
        <authorList>
            <person name="Schulz F."/>
            <person name="Roux S."/>
            <person name="Paez-Espino D."/>
            <person name="Jungbluth S."/>
            <person name="Walsh D.A."/>
            <person name="Denef V.J."/>
            <person name="McMahon K.D."/>
            <person name="Konstantinidis K.T."/>
            <person name="Eloe-Fadrosh E.A."/>
            <person name="Kyrpides N.C."/>
            <person name="Woyke T."/>
        </authorList>
    </citation>
    <scope>NUCLEOTIDE SEQUENCE</scope>
    <source>
        <strain evidence="4">GVMAG-M-3300023179-92</strain>
    </source>
</reference>
<evidence type="ECO:0008006" key="5">
    <source>
        <dbReference type="Google" id="ProtNLM"/>
    </source>
</evidence>
<organism evidence="4">
    <name type="scientific">viral metagenome</name>
    <dbReference type="NCBI Taxonomy" id="1070528"/>
    <lineage>
        <taxon>unclassified sequences</taxon>
        <taxon>metagenomes</taxon>
        <taxon>organismal metagenomes</taxon>
    </lineage>
</organism>
<evidence type="ECO:0000256" key="3">
    <source>
        <dbReference type="ARBA" id="ARBA00023288"/>
    </source>
</evidence>
<dbReference type="InterPro" id="IPR029071">
    <property type="entry name" value="Ubiquitin-like_domsf"/>
</dbReference>
<accession>A0A6C0HE01</accession>
<dbReference type="AlphaFoldDB" id="A0A6C0HE01"/>
<dbReference type="Gene3D" id="3.10.20.90">
    <property type="entry name" value="Phosphatidylinositol 3-kinase Catalytic Subunit, Chain A, domain 1"/>
    <property type="match status" value="1"/>
</dbReference>
<proteinExistence type="predicted"/>
<evidence type="ECO:0000256" key="2">
    <source>
        <dbReference type="ARBA" id="ARBA00023136"/>
    </source>
</evidence>
<dbReference type="Pfam" id="PF02991">
    <property type="entry name" value="ATG8"/>
    <property type="match status" value="1"/>
</dbReference>